<sequence length="167" mass="18383">MDFEPAQIDMINQAYHQYGKTMFAAATMERSLVNAVVQHRHAAAQENGQQLAGDLWEKAADETMKKMIERLAPHLDKVPGLTDRLNAARDRRNDLAHTFCFDRAPDLAAPAPATRLIVELAADEETFLGLFAEVQEITRGLMEKAGIDTAAADAMHVLVVEAAKNAQ</sequence>
<name>A0ABW0DK59_9ACTN</name>
<dbReference type="EMBL" id="JBHSKN010000004">
    <property type="protein sequence ID" value="MFC5239176.1"/>
    <property type="molecule type" value="Genomic_DNA"/>
</dbReference>
<keyword evidence="2" id="KW-1185">Reference proteome</keyword>
<protein>
    <submittedName>
        <fullName evidence="1">Uncharacterized protein</fullName>
    </submittedName>
</protein>
<dbReference type="Proteomes" id="UP001596035">
    <property type="component" value="Unassembled WGS sequence"/>
</dbReference>
<gene>
    <name evidence="1" type="ORF">ACFPWV_04485</name>
</gene>
<comment type="caution">
    <text evidence="1">The sequence shown here is derived from an EMBL/GenBank/DDBJ whole genome shotgun (WGS) entry which is preliminary data.</text>
</comment>
<proteinExistence type="predicted"/>
<evidence type="ECO:0000313" key="2">
    <source>
        <dbReference type="Proteomes" id="UP001596035"/>
    </source>
</evidence>
<dbReference type="RefSeq" id="WP_344561104.1">
    <property type="nucleotide sequence ID" value="NZ_BAAATG010000021.1"/>
</dbReference>
<accession>A0ABW0DK59</accession>
<evidence type="ECO:0000313" key="1">
    <source>
        <dbReference type="EMBL" id="MFC5239176.1"/>
    </source>
</evidence>
<reference evidence="2" key="1">
    <citation type="journal article" date="2019" name="Int. J. Syst. Evol. Microbiol.">
        <title>The Global Catalogue of Microorganisms (GCM) 10K type strain sequencing project: providing services to taxonomists for standard genome sequencing and annotation.</title>
        <authorList>
            <consortium name="The Broad Institute Genomics Platform"/>
            <consortium name="The Broad Institute Genome Sequencing Center for Infectious Disease"/>
            <person name="Wu L."/>
            <person name="Ma J."/>
        </authorList>
    </citation>
    <scope>NUCLEOTIDE SEQUENCE [LARGE SCALE GENOMIC DNA]</scope>
    <source>
        <strain evidence="2">CGMCC 4.7131</strain>
    </source>
</reference>
<organism evidence="1 2">
    <name type="scientific">Streptomyces atrovirens</name>
    <dbReference type="NCBI Taxonomy" id="285556"/>
    <lineage>
        <taxon>Bacteria</taxon>
        <taxon>Bacillati</taxon>
        <taxon>Actinomycetota</taxon>
        <taxon>Actinomycetes</taxon>
        <taxon>Kitasatosporales</taxon>
        <taxon>Streptomycetaceae</taxon>
        <taxon>Streptomyces</taxon>
    </lineage>
</organism>